<reference evidence="1" key="2">
    <citation type="submission" date="2020-09" db="EMBL/GenBank/DDBJ databases">
        <authorList>
            <person name="Sun Q."/>
            <person name="Ohkuma M."/>
        </authorList>
    </citation>
    <scope>NUCLEOTIDE SEQUENCE</scope>
    <source>
        <strain evidence="1">JCM 15325</strain>
    </source>
</reference>
<protein>
    <submittedName>
        <fullName evidence="1">Uncharacterized protein</fullName>
    </submittedName>
</protein>
<dbReference type="Pfam" id="PF07485">
    <property type="entry name" value="DUF1529"/>
    <property type="match status" value="1"/>
</dbReference>
<keyword evidence="2" id="KW-1185">Reference proteome</keyword>
<dbReference type="InterPro" id="IPR011094">
    <property type="entry name" value="Uncharacterised_LppY/LpqO"/>
</dbReference>
<proteinExistence type="predicted"/>
<comment type="caution">
    <text evidence="1">The sequence shown here is derived from an EMBL/GenBank/DDBJ whole genome shotgun (WGS) entry which is preliminary data.</text>
</comment>
<dbReference type="Proteomes" id="UP000654670">
    <property type="component" value="Unassembled WGS sequence"/>
</dbReference>
<gene>
    <name evidence="1" type="ORF">GCM10007968_01860</name>
</gene>
<dbReference type="EMBL" id="BMOK01000001">
    <property type="protein sequence ID" value="GGL41603.1"/>
    <property type="molecule type" value="Genomic_DNA"/>
</dbReference>
<reference evidence="1" key="1">
    <citation type="journal article" date="2014" name="Int. J. Syst. Evol. Microbiol.">
        <title>Complete genome sequence of Corynebacterium casei LMG S-19264T (=DSM 44701T), isolated from a smear-ripened cheese.</title>
        <authorList>
            <consortium name="US DOE Joint Genome Institute (JGI-PGF)"/>
            <person name="Walter F."/>
            <person name="Albersmeier A."/>
            <person name="Kalinowski J."/>
            <person name="Ruckert C."/>
        </authorList>
    </citation>
    <scope>NUCLEOTIDE SEQUENCE</scope>
    <source>
        <strain evidence="1">JCM 15325</strain>
    </source>
</reference>
<sequence length="134" mass="14953">MADLENTCQQFADIFHGQSKLENGVCFVTLRRTFHVTIQGKTSVDVAHAEISFESLDPSGNALNLAEIAVLQEEVPRFVWSLSQQGIIVSAIHNHWIFTNPVLLYVHLQAVEPPLMFAKKLANSFIHLNSKPVS</sequence>
<dbReference type="RefSeq" id="WP_188800914.1">
    <property type="nucleotide sequence ID" value="NZ_BMOK01000001.1"/>
</dbReference>
<dbReference type="AlphaFoldDB" id="A0A917RY55"/>
<organism evidence="1 2">
    <name type="scientific">Sporolactobacillus putidus</name>
    <dbReference type="NCBI Taxonomy" id="492735"/>
    <lineage>
        <taxon>Bacteria</taxon>
        <taxon>Bacillati</taxon>
        <taxon>Bacillota</taxon>
        <taxon>Bacilli</taxon>
        <taxon>Bacillales</taxon>
        <taxon>Sporolactobacillaceae</taxon>
        <taxon>Sporolactobacillus</taxon>
    </lineage>
</organism>
<evidence type="ECO:0000313" key="1">
    <source>
        <dbReference type="EMBL" id="GGL41603.1"/>
    </source>
</evidence>
<accession>A0A917RY55</accession>
<name>A0A917RY55_9BACL</name>
<evidence type="ECO:0000313" key="2">
    <source>
        <dbReference type="Proteomes" id="UP000654670"/>
    </source>
</evidence>